<organism evidence="2 3">
    <name type="scientific">Pectinatus brassicae</name>
    <dbReference type="NCBI Taxonomy" id="862415"/>
    <lineage>
        <taxon>Bacteria</taxon>
        <taxon>Bacillati</taxon>
        <taxon>Bacillota</taxon>
        <taxon>Negativicutes</taxon>
        <taxon>Selenomonadales</taxon>
        <taxon>Selenomonadaceae</taxon>
        <taxon>Pectinatus</taxon>
    </lineage>
</organism>
<evidence type="ECO:0008006" key="4">
    <source>
        <dbReference type="Google" id="ProtNLM"/>
    </source>
</evidence>
<feature type="transmembrane region" description="Helical" evidence="1">
    <location>
        <begin position="12"/>
        <end position="31"/>
    </location>
</feature>
<gene>
    <name evidence="2" type="ORF">HNR32_002768</name>
</gene>
<name>A0A840UKE0_9FIRM</name>
<reference evidence="2 3" key="1">
    <citation type="submission" date="2020-08" db="EMBL/GenBank/DDBJ databases">
        <title>Genomic Encyclopedia of Type Strains, Phase IV (KMG-IV): sequencing the most valuable type-strain genomes for metagenomic binning, comparative biology and taxonomic classification.</title>
        <authorList>
            <person name="Goeker M."/>
        </authorList>
    </citation>
    <scope>NUCLEOTIDE SEQUENCE [LARGE SCALE GENOMIC DNA]</scope>
    <source>
        <strain evidence="2 3">DSM 24661</strain>
    </source>
</reference>
<evidence type="ECO:0000313" key="2">
    <source>
        <dbReference type="EMBL" id="MBB5337606.1"/>
    </source>
</evidence>
<dbReference type="Pfam" id="PF13552">
    <property type="entry name" value="DUF4127"/>
    <property type="match status" value="1"/>
</dbReference>
<keyword evidence="1" id="KW-1133">Transmembrane helix</keyword>
<dbReference type="RefSeq" id="WP_183863541.1">
    <property type="nucleotide sequence ID" value="NZ_JACHFH010000064.1"/>
</dbReference>
<dbReference type="Proteomes" id="UP000559117">
    <property type="component" value="Unassembled WGS sequence"/>
</dbReference>
<dbReference type="AlphaFoldDB" id="A0A840UKE0"/>
<keyword evidence="3" id="KW-1185">Reference proteome</keyword>
<protein>
    <recommendedName>
        <fullName evidence="4">DUF4127 family protein</fullName>
    </recommendedName>
</protein>
<sequence length="552" mass="61588">MSKCLPAGKYLIFCRILAAIVIGIFVASVPYNTVFAKKIKPKVILYVPHDNRPVSNKQTVQVLEKAGYIVKVPPDNLLGNRRSFGNPEGIYQWILVNGKDADAAVISSDSLLYGSLVASRKHDFMKDRVLQRTDYFIEIHKKYPKLPLYVFSSIMRTPKNAAASGSEEPSYYREYGEEIFRYTALTDKQRLQPLAAAEQAELTKLKEIIPQEVLDDWFNRRFKNFTANKVLIGLVRNNILSYLVLGCDDNAPYSQTHAESVVLGKYSADLPKSKFCIVSGVDELGLLLSTRAANEMRNYHPAVAINYASGYGGATVPAYSDKPIDLSVRAEINLAGGVPTTLPDRAAMLLLVNTNVSGWTYEAGESLNSEEPRANTLSFADNIAKYIDEKIPVAVGDIAYANGADNALLQVLRQRDLLFKLNSYAGWNTATNSTGWSIAQGILSLNMTSDNKNRLLLTRYLDDWVYQANVRSLVVRQLNIFPGQGTKLTLGDKNMPAEINADRLTKAFLDRYLSFLGIKAIKVEFPWDRLFEADIDVSTNPNAYTKHYFGIQ</sequence>
<accession>A0A840UKE0</accession>
<dbReference type="EMBL" id="JACHFH010000064">
    <property type="protein sequence ID" value="MBB5337606.1"/>
    <property type="molecule type" value="Genomic_DNA"/>
</dbReference>
<proteinExistence type="predicted"/>
<comment type="caution">
    <text evidence="2">The sequence shown here is derived from an EMBL/GenBank/DDBJ whole genome shotgun (WGS) entry which is preliminary data.</text>
</comment>
<keyword evidence="1" id="KW-0812">Transmembrane</keyword>
<dbReference type="InterPro" id="IPR025394">
    <property type="entry name" value="DUF4127"/>
</dbReference>
<evidence type="ECO:0000256" key="1">
    <source>
        <dbReference type="SAM" id="Phobius"/>
    </source>
</evidence>
<evidence type="ECO:0000313" key="3">
    <source>
        <dbReference type="Proteomes" id="UP000559117"/>
    </source>
</evidence>
<keyword evidence="1" id="KW-0472">Membrane</keyword>